<dbReference type="EMBL" id="JAHRIP010010830">
    <property type="protein sequence ID" value="MEQ2284127.1"/>
    <property type="molecule type" value="Genomic_DNA"/>
</dbReference>
<gene>
    <name evidence="1" type="ORF">AMECASPLE_018372</name>
</gene>
<evidence type="ECO:0000313" key="1">
    <source>
        <dbReference type="EMBL" id="MEQ2284127.1"/>
    </source>
</evidence>
<evidence type="ECO:0000313" key="2">
    <source>
        <dbReference type="Proteomes" id="UP001469553"/>
    </source>
</evidence>
<reference evidence="1 2" key="1">
    <citation type="submission" date="2021-06" db="EMBL/GenBank/DDBJ databases">
        <authorList>
            <person name="Palmer J.M."/>
        </authorList>
    </citation>
    <scope>NUCLEOTIDE SEQUENCE [LARGE SCALE GENOMIC DNA]</scope>
    <source>
        <strain evidence="1 2">AS_MEX2019</strain>
        <tissue evidence="1">Muscle</tissue>
    </source>
</reference>
<comment type="caution">
    <text evidence="1">The sequence shown here is derived from an EMBL/GenBank/DDBJ whole genome shotgun (WGS) entry which is preliminary data.</text>
</comment>
<sequence length="66" mass="7537">MQTSRQHDRHLLEDLLNDLPGSNPLLQKPHSCQLPQPAKSFLLWLHPEPKSVRRPTNIPEEPGALL</sequence>
<organism evidence="1 2">
    <name type="scientific">Ameca splendens</name>
    <dbReference type="NCBI Taxonomy" id="208324"/>
    <lineage>
        <taxon>Eukaryota</taxon>
        <taxon>Metazoa</taxon>
        <taxon>Chordata</taxon>
        <taxon>Craniata</taxon>
        <taxon>Vertebrata</taxon>
        <taxon>Euteleostomi</taxon>
        <taxon>Actinopterygii</taxon>
        <taxon>Neopterygii</taxon>
        <taxon>Teleostei</taxon>
        <taxon>Neoteleostei</taxon>
        <taxon>Acanthomorphata</taxon>
        <taxon>Ovalentaria</taxon>
        <taxon>Atherinomorphae</taxon>
        <taxon>Cyprinodontiformes</taxon>
        <taxon>Goodeidae</taxon>
        <taxon>Ameca</taxon>
    </lineage>
</organism>
<protein>
    <submittedName>
        <fullName evidence="1">Uncharacterized protein</fullName>
    </submittedName>
</protein>
<accession>A0ABV0XRP0</accession>
<dbReference type="Proteomes" id="UP001469553">
    <property type="component" value="Unassembled WGS sequence"/>
</dbReference>
<name>A0ABV0XRP0_9TELE</name>
<proteinExistence type="predicted"/>
<keyword evidence="2" id="KW-1185">Reference proteome</keyword>